<dbReference type="PROSITE" id="PS50181">
    <property type="entry name" value="FBOX"/>
    <property type="match status" value="1"/>
</dbReference>
<dbReference type="AlphaFoldDB" id="A0A6J1RE30"/>
<evidence type="ECO:0000313" key="2">
    <source>
        <dbReference type="Proteomes" id="UP000504618"/>
    </source>
</evidence>
<keyword evidence="2" id="KW-1185">Reference proteome</keyword>
<organism evidence="2 3">
    <name type="scientific">Temnothorax curvispinosus</name>
    <dbReference type="NCBI Taxonomy" id="300111"/>
    <lineage>
        <taxon>Eukaryota</taxon>
        <taxon>Metazoa</taxon>
        <taxon>Ecdysozoa</taxon>
        <taxon>Arthropoda</taxon>
        <taxon>Hexapoda</taxon>
        <taxon>Insecta</taxon>
        <taxon>Pterygota</taxon>
        <taxon>Neoptera</taxon>
        <taxon>Endopterygota</taxon>
        <taxon>Hymenoptera</taxon>
        <taxon>Apocrita</taxon>
        <taxon>Aculeata</taxon>
        <taxon>Formicoidea</taxon>
        <taxon>Formicidae</taxon>
        <taxon>Myrmicinae</taxon>
        <taxon>Temnothorax</taxon>
    </lineage>
</organism>
<dbReference type="GO" id="GO:0031146">
    <property type="term" value="P:SCF-dependent proteasomal ubiquitin-dependent protein catabolic process"/>
    <property type="evidence" value="ECO:0007669"/>
    <property type="project" value="TreeGrafter"/>
</dbReference>
<dbReference type="Pfam" id="PF25372">
    <property type="entry name" value="DUF7885"/>
    <property type="match status" value="1"/>
</dbReference>
<dbReference type="PANTHER" id="PTHR13318:SF152">
    <property type="entry name" value="F-BOX_LRR-REPEAT PROTEIN 4"/>
    <property type="match status" value="1"/>
</dbReference>
<proteinExistence type="predicted"/>
<dbReference type="GeneID" id="112468315"/>
<dbReference type="Pfam" id="PF12937">
    <property type="entry name" value="F-box-like"/>
    <property type="match status" value="1"/>
</dbReference>
<dbReference type="Proteomes" id="UP000504618">
    <property type="component" value="Unplaced"/>
</dbReference>
<evidence type="ECO:0000313" key="3">
    <source>
        <dbReference type="RefSeq" id="XP_024893209.1"/>
    </source>
</evidence>
<dbReference type="InterPro" id="IPR057207">
    <property type="entry name" value="FBXL15_LRR"/>
</dbReference>
<dbReference type="SMART" id="SM00256">
    <property type="entry name" value="FBOX"/>
    <property type="match status" value="1"/>
</dbReference>
<dbReference type="OrthoDB" id="10257471at2759"/>
<evidence type="ECO:0000259" key="1">
    <source>
        <dbReference type="PROSITE" id="PS50181"/>
    </source>
</evidence>
<protein>
    <submittedName>
        <fullName evidence="3">Uncharacterized protein LOC112468315</fullName>
    </submittedName>
</protein>
<gene>
    <name evidence="3" type="primary">LOC112468315</name>
</gene>
<dbReference type="InterPro" id="IPR032675">
    <property type="entry name" value="LRR_dom_sf"/>
</dbReference>
<dbReference type="SUPFAM" id="SSF52047">
    <property type="entry name" value="RNI-like"/>
    <property type="match status" value="1"/>
</dbReference>
<dbReference type="InterPro" id="IPR001810">
    <property type="entry name" value="F-box_dom"/>
</dbReference>
<dbReference type="GO" id="GO:0019005">
    <property type="term" value="C:SCF ubiquitin ligase complex"/>
    <property type="evidence" value="ECO:0007669"/>
    <property type="project" value="TreeGrafter"/>
</dbReference>
<name>A0A6J1RE30_9HYME</name>
<reference evidence="3" key="1">
    <citation type="submission" date="2025-08" db="UniProtKB">
        <authorList>
            <consortium name="RefSeq"/>
        </authorList>
    </citation>
    <scope>IDENTIFICATION</scope>
    <source>
        <tissue evidence="3">Whole body</tissue>
    </source>
</reference>
<dbReference type="PANTHER" id="PTHR13318">
    <property type="entry name" value="PARTNER OF PAIRED, ISOFORM B-RELATED"/>
    <property type="match status" value="1"/>
</dbReference>
<sequence length="410" mass="48172">MLIGTSKLILPKNPKQSLTTLLKSIKCKYTCHWNIYNLTPDYKNAHLDIFDLQKNFTEYCIIYKSDTATSFDKNNLSRKKVFQKENVPSSKQRYMNRHLLRDHSNYKKVYKNKKFMKDIKLSLDKSKEQPFCSFSTLPDEIILKILQNLDIKSLYYVSRVNKYLNRLTQDSFLFTHLNLRNMRFTDCFFIYNIIVFFARCESRRKYLQQLDLTSSNISVLHFVKFINIFDRRLTHLRLSSCRFVNDFALFKISKICKNLKVLDLSHCYQNDITAKGFSYLENLEFLEDLDLSWTKITAKPLCKILQKNRRMRNLHLNGVISSSAPLYVEAVVIQLKNSCPGLEIIDLTGGVATSRSIDALTECKNLRKLNIGVMCDDHRYPIDKHSVHRLFSSCQSLEEINSICRTEWGY</sequence>
<dbReference type="RefSeq" id="XP_024893209.1">
    <property type="nucleotide sequence ID" value="XM_025037441.1"/>
</dbReference>
<accession>A0A6J1RE30</accession>
<feature type="domain" description="F-box" evidence="1">
    <location>
        <begin position="131"/>
        <end position="177"/>
    </location>
</feature>
<dbReference type="Gene3D" id="3.80.10.10">
    <property type="entry name" value="Ribonuclease Inhibitor"/>
    <property type="match status" value="1"/>
</dbReference>